<dbReference type="InterPro" id="IPR050155">
    <property type="entry name" value="HAD-like_hydrolase_sf"/>
</dbReference>
<protein>
    <submittedName>
        <fullName evidence="2">Uncharacterized protein</fullName>
    </submittedName>
</protein>
<dbReference type="EMBL" id="HBFP01003778">
    <property type="protein sequence ID" value="CAD8818275.1"/>
    <property type="molecule type" value="Transcribed_RNA"/>
</dbReference>
<evidence type="ECO:0000313" key="2">
    <source>
        <dbReference type="EMBL" id="CAD8818275.1"/>
    </source>
</evidence>
<feature type="compositionally biased region" description="Acidic residues" evidence="1">
    <location>
        <begin position="90"/>
        <end position="106"/>
    </location>
</feature>
<dbReference type="Gene3D" id="3.40.50.1000">
    <property type="entry name" value="HAD superfamily/HAD-like"/>
    <property type="match status" value="2"/>
</dbReference>
<dbReference type="InterPro" id="IPR023214">
    <property type="entry name" value="HAD_sf"/>
</dbReference>
<dbReference type="InterPro" id="IPR036412">
    <property type="entry name" value="HAD-like_sf"/>
</dbReference>
<evidence type="ECO:0000256" key="1">
    <source>
        <dbReference type="SAM" id="MobiDB-lite"/>
    </source>
</evidence>
<gene>
    <name evidence="2" type="ORF">TOLI1172_LOCUS2664</name>
    <name evidence="3" type="ORF">TOLI1172_LOCUS2665</name>
</gene>
<dbReference type="PANTHER" id="PTHR43434:SF1">
    <property type="entry name" value="PHOSPHOGLYCOLATE PHOSPHATASE"/>
    <property type="match status" value="1"/>
</dbReference>
<reference evidence="2" key="1">
    <citation type="submission" date="2021-01" db="EMBL/GenBank/DDBJ databases">
        <authorList>
            <person name="Corre E."/>
            <person name="Pelletier E."/>
            <person name="Niang G."/>
            <person name="Scheremetjew M."/>
            <person name="Finn R."/>
            <person name="Kale V."/>
            <person name="Holt S."/>
            <person name="Cochrane G."/>
            <person name="Meng A."/>
            <person name="Brown T."/>
            <person name="Cohen L."/>
        </authorList>
    </citation>
    <scope>NUCLEOTIDE SEQUENCE</scope>
    <source>
        <strain evidence="2">CCMP3278</strain>
    </source>
</reference>
<organism evidence="2">
    <name type="scientific">Timspurckia oligopyrenoides</name>
    <dbReference type="NCBI Taxonomy" id="708627"/>
    <lineage>
        <taxon>Eukaryota</taxon>
        <taxon>Rhodophyta</taxon>
        <taxon>Bangiophyceae</taxon>
        <taxon>Porphyridiales</taxon>
        <taxon>Porphyridiaceae</taxon>
        <taxon>Timspurckia</taxon>
    </lineage>
</organism>
<sequence length="495" mass="53676">MWIGFAYGNGLIARSSYQESSLHGLTSFLCSTLKSSHASSYVLRNGLVSSSRPHEVKVSNAASASVSAPTFTMTTQTSVEQLKTQSSDTLELENNVDTEGLSEDLENSVRPEADQELDSQSETDGNAPTSRRSRQARLLVDELTYVKLTLEARKFGASGSVIGDAIVLAYLDRMEESLYGRSMGPSPPESVPNCGQDVVILDVEGVVYDSSGLCAAACSETMRRLYKVKVSPETLVQYTSRGDPGLLMSAAREVNIENFELSVAIREYMNVYLRVYSKQIFALRGVKELIRRLRSQGTHVCLLGLTEKMKLERNLFSLGFIDLKTKQESEETRGSSSLAGDIGSENSNAEIHESTTNSSHSEGENDSKTGFECTVDSILSLDLVKGKKPAPNVFKAAASELGTDNVRVSVICAIPAAVKSAKSAGMRVAAVSTLCSREELLSSGADAVQTEPDSLRFHDIFTSDHGSLKSEQLESKSEEQKTKTNLKEQTLTAPN</sequence>
<dbReference type="EMBL" id="HBFP01003779">
    <property type="protein sequence ID" value="CAD8818276.1"/>
    <property type="molecule type" value="Transcribed_RNA"/>
</dbReference>
<dbReference type="Gene3D" id="1.10.150.240">
    <property type="entry name" value="Putative phosphatase, domain 2"/>
    <property type="match status" value="1"/>
</dbReference>
<dbReference type="GO" id="GO:0008967">
    <property type="term" value="F:phosphoglycolate phosphatase activity"/>
    <property type="evidence" value="ECO:0007669"/>
    <property type="project" value="TreeGrafter"/>
</dbReference>
<dbReference type="PANTHER" id="PTHR43434">
    <property type="entry name" value="PHOSPHOGLYCOLATE PHOSPHATASE"/>
    <property type="match status" value="1"/>
</dbReference>
<feature type="region of interest" description="Disordered" evidence="1">
    <location>
        <begin position="83"/>
        <end position="134"/>
    </location>
</feature>
<accession>A0A6T6LUM8</accession>
<evidence type="ECO:0000313" key="3">
    <source>
        <dbReference type="EMBL" id="CAD8818276.1"/>
    </source>
</evidence>
<dbReference type="GO" id="GO:0006281">
    <property type="term" value="P:DNA repair"/>
    <property type="evidence" value="ECO:0007669"/>
    <property type="project" value="TreeGrafter"/>
</dbReference>
<dbReference type="InterPro" id="IPR023198">
    <property type="entry name" value="PGP-like_dom2"/>
</dbReference>
<feature type="compositionally biased region" description="Basic and acidic residues" evidence="1">
    <location>
        <begin position="466"/>
        <end position="486"/>
    </location>
</feature>
<feature type="region of interest" description="Disordered" evidence="1">
    <location>
        <begin position="331"/>
        <end position="368"/>
    </location>
</feature>
<name>A0A6T6LUM8_9RHOD</name>
<dbReference type="AlphaFoldDB" id="A0A6T6LUM8"/>
<dbReference type="SUPFAM" id="SSF56784">
    <property type="entry name" value="HAD-like"/>
    <property type="match status" value="1"/>
</dbReference>
<feature type="compositionally biased region" description="Polar residues" evidence="1">
    <location>
        <begin position="334"/>
        <end position="360"/>
    </location>
</feature>
<proteinExistence type="predicted"/>
<feature type="region of interest" description="Disordered" evidence="1">
    <location>
        <begin position="466"/>
        <end position="495"/>
    </location>
</feature>